<evidence type="ECO:0000256" key="1">
    <source>
        <dbReference type="ARBA" id="ARBA00006174"/>
    </source>
</evidence>
<evidence type="ECO:0000256" key="2">
    <source>
        <dbReference type="SAM" id="MobiDB-lite"/>
    </source>
</evidence>
<dbReference type="Gene3D" id="3.30.1330.120">
    <property type="entry name" value="2-methylcitrate dehydratase PrpD"/>
    <property type="match status" value="1"/>
</dbReference>
<accession>A0A5C4XS30</accession>
<reference evidence="5 6" key="1">
    <citation type="submission" date="2019-06" db="EMBL/GenBank/DDBJ databases">
        <title>The draft genome of Rhizobium smilacinae PTYR-5.</title>
        <authorList>
            <person name="Liu L."/>
            <person name="Li L."/>
            <person name="Zhang X."/>
        </authorList>
    </citation>
    <scope>NUCLEOTIDE SEQUENCE [LARGE SCALE GENOMIC DNA]</scope>
    <source>
        <strain evidence="5 6">PTYR-5</strain>
    </source>
</reference>
<dbReference type="Pfam" id="PF03972">
    <property type="entry name" value="MmgE_PrpD_N"/>
    <property type="match status" value="1"/>
</dbReference>
<dbReference type="InterPro" id="IPR045336">
    <property type="entry name" value="MmgE_PrpD_N"/>
</dbReference>
<feature type="domain" description="MmgE/PrpD C-terminal" evidence="4">
    <location>
        <begin position="256"/>
        <end position="421"/>
    </location>
</feature>
<dbReference type="InterPro" id="IPR042183">
    <property type="entry name" value="MmgE/PrpD_sf_1"/>
</dbReference>
<dbReference type="GO" id="GO:0016829">
    <property type="term" value="F:lyase activity"/>
    <property type="evidence" value="ECO:0007669"/>
    <property type="project" value="InterPro"/>
</dbReference>
<comment type="similarity">
    <text evidence="1">Belongs to the PrpD family.</text>
</comment>
<dbReference type="PANTHER" id="PTHR16943:SF8">
    <property type="entry name" value="2-METHYLCITRATE DEHYDRATASE"/>
    <property type="match status" value="1"/>
</dbReference>
<evidence type="ECO:0000313" key="6">
    <source>
        <dbReference type="Proteomes" id="UP000311605"/>
    </source>
</evidence>
<dbReference type="EMBL" id="VDMN01000001">
    <property type="protein sequence ID" value="TNM65370.1"/>
    <property type="molecule type" value="Genomic_DNA"/>
</dbReference>
<dbReference type="PANTHER" id="PTHR16943">
    <property type="entry name" value="2-METHYLCITRATE DEHYDRATASE-RELATED"/>
    <property type="match status" value="1"/>
</dbReference>
<evidence type="ECO:0000313" key="5">
    <source>
        <dbReference type="EMBL" id="TNM65370.1"/>
    </source>
</evidence>
<comment type="caution">
    <text evidence="5">The sequence shown here is derived from an EMBL/GenBank/DDBJ whole genome shotgun (WGS) entry which is preliminary data.</text>
</comment>
<dbReference type="InterPro" id="IPR005656">
    <property type="entry name" value="MmgE_PrpD"/>
</dbReference>
<dbReference type="Proteomes" id="UP000311605">
    <property type="component" value="Unassembled WGS sequence"/>
</dbReference>
<sequence length="457" mass="48279">MTKIFELAEFVSNSDHPAPNARRAAARAVYDLIGVAAAGSRTSGGIAARRAARNIWSNGAVRVWFATDETTAAGAAFVNSVYASMLDLDDGHRLAAGHPGAAIVPAVLAVAQTVDVTTQQILDAIVFGYEIGTRVSASRDFRTLRTTDTGQWCGYGVAAALGRLGGLEPQVIAHAMAIAGHTACGQFATGWTKVGHMAKEGIAWATAGAITAVHLAQEGFTGPIDLLDDPDRYDQAKLIGGLGKEWAIEASYLKIYSSCRWAHGPVDAVLSLQEQHGITTENIQAIEIATFGRALTLINATAPDKLEAAQYSIPFSVALAAVRGADALLLPDVRYLKDREVLALAAKVTLACDPELDSCFPAATPCRITLRHKGGVARMELLAPRGEPSNPLKAKDVSDKFMKLAVPTLGTKHAARLEQSLSKLEYTSSMASTLELLSPSENDTGEASRLFSELATG</sequence>
<proteinExistence type="inferred from homology"/>
<evidence type="ECO:0000259" key="3">
    <source>
        <dbReference type="Pfam" id="PF03972"/>
    </source>
</evidence>
<feature type="domain" description="MmgE/PrpD N-terminal" evidence="3">
    <location>
        <begin position="6"/>
        <end position="233"/>
    </location>
</feature>
<gene>
    <name evidence="5" type="ORF">FHP24_03595</name>
</gene>
<protein>
    <submittedName>
        <fullName evidence="5">MmgE/PrpD family protein</fullName>
    </submittedName>
</protein>
<name>A0A5C4XS30_9HYPH</name>
<dbReference type="InterPro" id="IPR045337">
    <property type="entry name" value="MmgE_PrpD_C"/>
</dbReference>
<dbReference type="Gene3D" id="1.10.4100.10">
    <property type="entry name" value="2-methylcitrate dehydratase PrpD"/>
    <property type="match status" value="1"/>
</dbReference>
<dbReference type="SUPFAM" id="SSF103378">
    <property type="entry name" value="2-methylcitrate dehydratase PrpD"/>
    <property type="match status" value="1"/>
</dbReference>
<dbReference type="AlphaFoldDB" id="A0A5C4XS30"/>
<feature type="region of interest" description="Disordered" evidence="2">
    <location>
        <begin position="438"/>
        <end position="457"/>
    </location>
</feature>
<keyword evidence="6" id="KW-1185">Reference proteome</keyword>
<dbReference type="Pfam" id="PF19305">
    <property type="entry name" value="MmgE_PrpD_C"/>
    <property type="match status" value="1"/>
</dbReference>
<organism evidence="5 6">
    <name type="scientific">Aliirhizobium smilacinae</name>
    <dbReference type="NCBI Taxonomy" id="1395944"/>
    <lineage>
        <taxon>Bacteria</taxon>
        <taxon>Pseudomonadati</taxon>
        <taxon>Pseudomonadota</taxon>
        <taxon>Alphaproteobacteria</taxon>
        <taxon>Hyphomicrobiales</taxon>
        <taxon>Rhizobiaceae</taxon>
        <taxon>Aliirhizobium</taxon>
    </lineage>
</organism>
<dbReference type="RefSeq" id="WP_139672965.1">
    <property type="nucleotide sequence ID" value="NZ_VDMN01000001.1"/>
</dbReference>
<dbReference type="OrthoDB" id="5415580at2"/>
<dbReference type="InterPro" id="IPR036148">
    <property type="entry name" value="MmgE/PrpD_sf"/>
</dbReference>
<dbReference type="InterPro" id="IPR042188">
    <property type="entry name" value="MmgE/PrpD_sf_2"/>
</dbReference>
<evidence type="ECO:0000259" key="4">
    <source>
        <dbReference type="Pfam" id="PF19305"/>
    </source>
</evidence>